<dbReference type="AlphaFoldDB" id="C4FK79"/>
<evidence type="ECO:0000256" key="2">
    <source>
        <dbReference type="ARBA" id="ARBA00008854"/>
    </source>
</evidence>
<dbReference type="Gene3D" id="1.20.1440.20">
    <property type="entry name" value="LemA-like domain"/>
    <property type="match status" value="1"/>
</dbReference>
<dbReference type="Proteomes" id="UP000005540">
    <property type="component" value="Unassembled WGS sequence"/>
</dbReference>
<dbReference type="Pfam" id="PF04011">
    <property type="entry name" value="LemA"/>
    <property type="match status" value="1"/>
</dbReference>
<proteinExistence type="inferred from homology"/>
<protein>
    <submittedName>
        <fullName evidence="6">LemA protein</fullName>
    </submittedName>
</protein>
<dbReference type="GO" id="GO:0016020">
    <property type="term" value="C:membrane"/>
    <property type="evidence" value="ECO:0007669"/>
    <property type="project" value="UniProtKB-SubCell"/>
</dbReference>
<name>C4FK79_9AQUI</name>
<evidence type="ECO:0000256" key="1">
    <source>
        <dbReference type="ARBA" id="ARBA00004167"/>
    </source>
</evidence>
<dbReference type="PANTHER" id="PTHR34478:SF1">
    <property type="entry name" value="PROTEIN LEMA"/>
    <property type="match status" value="1"/>
</dbReference>
<dbReference type="InterPro" id="IPR007156">
    <property type="entry name" value="MamQ_LemA"/>
</dbReference>
<comment type="similarity">
    <text evidence="2">Belongs to the LemA family.</text>
</comment>
<keyword evidence="3" id="KW-0812">Transmembrane</keyword>
<evidence type="ECO:0000313" key="6">
    <source>
        <dbReference type="EMBL" id="EEP60524.1"/>
    </source>
</evidence>
<keyword evidence="7" id="KW-1185">Reference proteome</keyword>
<keyword evidence="4" id="KW-1133">Transmembrane helix</keyword>
<accession>C4FK79</accession>
<gene>
    <name evidence="6" type="ORF">SULYE_0979</name>
</gene>
<sequence length="185" mass="21189">MNLALLLILAVIVIGFILTYNTVISKKNNVDNALGAIDAELKKRRDLIPNLVESVKAYMQYEKDLLEKITRLRESAEKIENPEKRLQIEQELSKALQSLKVRFENYPDLKANSSFLQLQATLTDVEESIAAARRFYNQAVTEYNNILEQIPFTFIAKILGLQRKEVFTIPEEEGANIDIGELFKK</sequence>
<reference evidence="6 7" key="1">
    <citation type="submission" date="2009-04" db="EMBL/GenBank/DDBJ databases">
        <authorList>
            <person name="Reysenbach A.-L."/>
            <person name="Heidelberg J.F."/>
            <person name="Nelson W.C."/>
        </authorList>
    </citation>
    <scope>NUCLEOTIDE SEQUENCE [LARGE SCALE GENOMIC DNA]</scope>
    <source>
        <strain evidence="6 7">SS-5</strain>
    </source>
</reference>
<comment type="subcellular location">
    <subcellularLocation>
        <location evidence="1">Membrane</location>
        <topology evidence="1">Single-pass membrane protein</topology>
    </subcellularLocation>
</comment>
<evidence type="ECO:0000256" key="3">
    <source>
        <dbReference type="ARBA" id="ARBA00022692"/>
    </source>
</evidence>
<dbReference type="SUPFAM" id="SSF140478">
    <property type="entry name" value="LemA-like"/>
    <property type="match status" value="1"/>
</dbReference>
<evidence type="ECO:0000256" key="4">
    <source>
        <dbReference type="ARBA" id="ARBA00022989"/>
    </source>
</evidence>
<comment type="caution">
    <text evidence="6">The sequence shown here is derived from an EMBL/GenBank/DDBJ whole genome shotgun (WGS) entry which is preliminary data.</text>
</comment>
<keyword evidence="5" id="KW-0472">Membrane</keyword>
<evidence type="ECO:0000256" key="5">
    <source>
        <dbReference type="ARBA" id="ARBA00023136"/>
    </source>
</evidence>
<evidence type="ECO:0000313" key="7">
    <source>
        <dbReference type="Proteomes" id="UP000005540"/>
    </source>
</evidence>
<dbReference type="OrthoDB" id="9804152at2"/>
<organism evidence="6 7">
    <name type="scientific">Sulfurihydrogenibium yellowstonense SS-5</name>
    <dbReference type="NCBI Taxonomy" id="432331"/>
    <lineage>
        <taxon>Bacteria</taxon>
        <taxon>Pseudomonadati</taxon>
        <taxon>Aquificota</taxon>
        <taxon>Aquificia</taxon>
        <taxon>Aquificales</taxon>
        <taxon>Hydrogenothermaceae</taxon>
        <taxon>Sulfurihydrogenibium</taxon>
    </lineage>
</organism>
<dbReference type="InterPro" id="IPR023353">
    <property type="entry name" value="LemA-like_dom_sf"/>
</dbReference>
<dbReference type="PANTHER" id="PTHR34478">
    <property type="entry name" value="PROTEIN LEMA"/>
    <property type="match status" value="1"/>
</dbReference>
<dbReference type="RefSeq" id="WP_007546976.1">
    <property type="nucleotide sequence ID" value="NZ_ABZS01000084.1"/>
</dbReference>
<dbReference type="EMBL" id="ABZS01000084">
    <property type="protein sequence ID" value="EEP60524.1"/>
    <property type="molecule type" value="Genomic_DNA"/>
</dbReference>